<dbReference type="Pfam" id="PF13367">
    <property type="entry name" value="PrsW-protease"/>
    <property type="match status" value="1"/>
</dbReference>
<evidence type="ECO:0000313" key="3">
    <source>
        <dbReference type="Proteomes" id="UP001527866"/>
    </source>
</evidence>
<feature type="transmembrane region" description="Helical" evidence="1">
    <location>
        <begin position="21"/>
        <end position="42"/>
    </location>
</feature>
<dbReference type="RefSeq" id="WP_270687888.1">
    <property type="nucleotide sequence ID" value="NZ_JAQFWQ010000067.1"/>
</dbReference>
<keyword evidence="1" id="KW-0472">Membrane</keyword>
<proteinExistence type="predicted"/>
<feature type="transmembrane region" description="Helical" evidence="1">
    <location>
        <begin position="267"/>
        <end position="292"/>
    </location>
</feature>
<dbReference type="Proteomes" id="UP001527866">
    <property type="component" value="Unassembled WGS sequence"/>
</dbReference>
<evidence type="ECO:0000313" key="2">
    <source>
        <dbReference type="EMBL" id="MDA2813091.1"/>
    </source>
</evidence>
<dbReference type="EMBL" id="JAQFWQ010000067">
    <property type="protein sequence ID" value="MDA2813091.1"/>
    <property type="molecule type" value="Genomic_DNA"/>
</dbReference>
<keyword evidence="2" id="KW-0378">Hydrolase</keyword>
<protein>
    <submittedName>
        <fullName evidence="2">PrsW family glutamic-type intramembrane protease</fullName>
        <ecNumber evidence="2">3.4.-.-</ecNumber>
    </submittedName>
</protein>
<dbReference type="GO" id="GO:0008233">
    <property type="term" value="F:peptidase activity"/>
    <property type="evidence" value="ECO:0007669"/>
    <property type="project" value="UniProtKB-KW"/>
</dbReference>
<keyword evidence="3" id="KW-1185">Reference proteome</keyword>
<keyword evidence="1" id="KW-1133">Transmembrane helix</keyword>
<accession>A0ABT4U823</accession>
<dbReference type="InterPro" id="IPR026898">
    <property type="entry name" value="PrsW"/>
</dbReference>
<organism evidence="2 3">
    <name type="scientific">Nocardiopsis endophytica</name>
    <dbReference type="NCBI Taxonomy" id="3018445"/>
    <lineage>
        <taxon>Bacteria</taxon>
        <taxon>Bacillati</taxon>
        <taxon>Actinomycetota</taxon>
        <taxon>Actinomycetes</taxon>
        <taxon>Streptosporangiales</taxon>
        <taxon>Nocardiopsidaceae</taxon>
        <taxon>Nocardiopsis</taxon>
    </lineage>
</organism>
<dbReference type="PANTHER" id="PTHR36844:SF1">
    <property type="entry name" value="PROTEASE PRSW"/>
    <property type="match status" value="1"/>
</dbReference>
<comment type="caution">
    <text evidence="2">The sequence shown here is derived from an EMBL/GenBank/DDBJ whole genome shotgun (WGS) entry which is preliminary data.</text>
</comment>
<name>A0ABT4U823_9ACTN</name>
<dbReference type="EC" id="3.4.-.-" evidence="2"/>
<keyword evidence="2" id="KW-0645">Protease</keyword>
<feature type="transmembrane region" description="Helical" evidence="1">
    <location>
        <begin position="219"/>
        <end position="247"/>
    </location>
</feature>
<sequence>MQPPASPYTRPQTRPARRRRAWPALFGTGLALWAATVAVTLLTGNATLVPTVILLGSFLIPVTFVTWAYEHRQGENVTTELLFRAFIVGGVLGVLGASLLESYLLRQTPFTYIGVGLIEEAVKLAALVFVARHMTRATMRDGMVLGATVGFGFAAFESAGYAMNAMLTERGLDLAALVQTEVMRGLLTPVGHGLWTAVLGGVLFAAVSGGHWRITVRVLLTYLGVSLLHGLWDSVHSLSALFALVLTGQPWQVQMLEMGRVPEILPYQASLILVMDITGMAVVAVLGIVWLFSLVRAVGRPVAAG</sequence>
<feature type="transmembrane region" description="Helical" evidence="1">
    <location>
        <begin position="81"/>
        <end position="100"/>
    </location>
</feature>
<feature type="transmembrane region" description="Helical" evidence="1">
    <location>
        <begin position="186"/>
        <end position="207"/>
    </location>
</feature>
<dbReference type="GO" id="GO:0006508">
    <property type="term" value="P:proteolysis"/>
    <property type="evidence" value="ECO:0007669"/>
    <property type="project" value="UniProtKB-KW"/>
</dbReference>
<reference evidence="2 3" key="1">
    <citation type="submission" date="2023-01" db="EMBL/GenBank/DDBJ databases">
        <title>Draft genome sequence of Nocardiopsis sp. RSe5-2 isolated from halophytes.</title>
        <authorList>
            <person name="Duangmal K."/>
            <person name="Chantavorakit T."/>
        </authorList>
    </citation>
    <scope>NUCLEOTIDE SEQUENCE [LARGE SCALE GENOMIC DNA]</scope>
    <source>
        <strain evidence="2 3">RSe5-2</strain>
    </source>
</reference>
<feature type="transmembrane region" description="Helical" evidence="1">
    <location>
        <begin position="143"/>
        <end position="166"/>
    </location>
</feature>
<feature type="transmembrane region" description="Helical" evidence="1">
    <location>
        <begin position="48"/>
        <end position="69"/>
    </location>
</feature>
<evidence type="ECO:0000256" key="1">
    <source>
        <dbReference type="SAM" id="Phobius"/>
    </source>
</evidence>
<keyword evidence="1" id="KW-0812">Transmembrane</keyword>
<gene>
    <name evidence="2" type="ORF">O4J56_20765</name>
</gene>
<dbReference type="PANTHER" id="PTHR36844">
    <property type="entry name" value="PROTEASE PRSW"/>
    <property type="match status" value="1"/>
</dbReference>
<feature type="transmembrane region" description="Helical" evidence="1">
    <location>
        <begin position="112"/>
        <end position="131"/>
    </location>
</feature>